<reference evidence="2" key="1">
    <citation type="submission" date="2020-12" db="EMBL/GenBank/DDBJ databases">
        <title>Enhanced detection system for hospital associated transmission using whole genome sequencing surveillance.</title>
        <authorList>
            <person name="Harrison L.H."/>
            <person name="Van Tyne D."/>
            <person name="Marsh J.W."/>
            <person name="Griffith M.P."/>
            <person name="Snyder D.J."/>
            <person name="Cooper V.S."/>
            <person name="Mustapha M."/>
        </authorList>
    </citation>
    <scope>NUCLEOTIDE SEQUENCE</scope>
    <source>
        <strain evidence="2">PSB00042</strain>
    </source>
</reference>
<dbReference type="RefSeq" id="WP_198746518.1">
    <property type="nucleotide sequence ID" value="NZ_JAEHTE010000002.1"/>
</dbReference>
<feature type="region of interest" description="Disordered" evidence="1">
    <location>
        <begin position="222"/>
        <end position="260"/>
    </location>
</feature>
<evidence type="ECO:0000313" key="3">
    <source>
        <dbReference type="Proteomes" id="UP000637061"/>
    </source>
</evidence>
<sequence length="260" mass="29654">MWDLLRFNDESLVLTLRKGGELFSYGYPWKDPIRVAGRAEGERAEAINIPDNRLFDELALRARFGACLQIFRLARSGLNGAIPTTMNQIHTEALKFALRRYEKRLIGVDDFLGMLRSAAIVMPIPSGFWGRLGKFLGDKHIEKLRQSMDALSIFHPKDENKWLEDVKPYMARILWFANDFDSIKVVSKQLAILHPAHRADFNDQGDKASSMIMRAEIEADQASLKPWQRSSAPKLQRSVRTGPVSKSPRKQQADDSEEKN</sequence>
<organism evidence="2 3">
    <name type="scientific">Pseudomonas putida</name>
    <name type="common">Arthrobacter siderocapsulatus</name>
    <dbReference type="NCBI Taxonomy" id="303"/>
    <lineage>
        <taxon>Bacteria</taxon>
        <taxon>Pseudomonadati</taxon>
        <taxon>Pseudomonadota</taxon>
        <taxon>Gammaproteobacteria</taxon>
        <taxon>Pseudomonadales</taxon>
        <taxon>Pseudomonadaceae</taxon>
        <taxon>Pseudomonas</taxon>
    </lineage>
</organism>
<gene>
    <name evidence="2" type="ORF">JEU22_03130</name>
</gene>
<accession>A0A8I1JIT7</accession>
<dbReference type="EMBL" id="JAEHTE010000002">
    <property type="protein sequence ID" value="MBI6882894.1"/>
    <property type="molecule type" value="Genomic_DNA"/>
</dbReference>
<name>A0A8I1JIT7_PSEPU</name>
<evidence type="ECO:0000256" key="1">
    <source>
        <dbReference type="SAM" id="MobiDB-lite"/>
    </source>
</evidence>
<comment type="caution">
    <text evidence="2">The sequence shown here is derived from an EMBL/GenBank/DDBJ whole genome shotgun (WGS) entry which is preliminary data.</text>
</comment>
<dbReference type="AlphaFoldDB" id="A0A8I1JIT7"/>
<proteinExistence type="predicted"/>
<protein>
    <submittedName>
        <fullName evidence="2">Uncharacterized protein</fullName>
    </submittedName>
</protein>
<evidence type="ECO:0000313" key="2">
    <source>
        <dbReference type="EMBL" id="MBI6882894.1"/>
    </source>
</evidence>
<dbReference type="Proteomes" id="UP000637061">
    <property type="component" value="Unassembled WGS sequence"/>
</dbReference>